<evidence type="ECO:0000313" key="3">
    <source>
        <dbReference type="Proteomes" id="UP000316649"/>
    </source>
</evidence>
<organism evidence="2 3">
    <name type="scientific">Sedimenticola selenatireducens</name>
    <dbReference type="NCBI Taxonomy" id="191960"/>
    <lineage>
        <taxon>Bacteria</taxon>
        <taxon>Pseudomonadati</taxon>
        <taxon>Pseudomonadota</taxon>
        <taxon>Gammaproteobacteria</taxon>
        <taxon>Chromatiales</taxon>
        <taxon>Sedimenticolaceae</taxon>
        <taxon>Sedimenticola</taxon>
    </lineage>
</organism>
<comment type="caution">
    <text evidence="2">The sequence shown here is derived from an EMBL/GenBank/DDBJ whole genome shotgun (WGS) entry which is preliminary data.</text>
</comment>
<feature type="transmembrane region" description="Helical" evidence="1">
    <location>
        <begin position="59"/>
        <end position="81"/>
    </location>
</feature>
<evidence type="ECO:0000256" key="1">
    <source>
        <dbReference type="SAM" id="Phobius"/>
    </source>
</evidence>
<sequence length="446" mass="48910">MLNTASLSLDQAPPISIPFRFFLTAPLFGLVAGLLLLVYGPTLFLTRWAPMTLGLTHLITLGMLAMVMCGALLQMLPVLAGSPVPAVVMVGRLCHLLITVGAGLLVSSFITGSGIANALSLSLLGAGVFLFFIAVAVALLRVKQVTHTVTAMRLAVIAFLFTLVLGLLLGSGVLSKVGFGHIAPLVDVHLGWGVLGWIGLLLIGISYQVVPMFQVTPEYPMLMRRFLAPVLFMALVVWTLLMLAAIFSLIGDFIPTLWMFLVLPGFMLYAVVTLRLQQQRKRRIPDITMKFWRIGMFSILFSSAVWIIGNVSTVVANSPQYHLLLGVGLIAGAGVSVVNGMLYKIVPFLSWFHLQNRQLSLMCMTVQVPNMKEFISDKAARYQYNVYVASLFLLFAAVTKPEWFAHMAGLVFLLSNIMLFRNLVIAMSRYYTTNQALLSYAVDSDK</sequence>
<dbReference type="EMBL" id="VMNH01000034">
    <property type="protein sequence ID" value="TVO68546.1"/>
    <property type="molecule type" value="Genomic_DNA"/>
</dbReference>
<accession>A0A558E0D7</accession>
<name>A0A558E0D7_9GAMM</name>
<dbReference type="OrthoDB" id="5295665at2"/>
<feature type="transmembrane region" description="Helical" evidence="1">
    <location>
        <begin position="121"/>
        <end position="142"/>
    </location>
</feature>
<feature type="transmembrane region" description="Helical" evidence="1">
    <location>
        <begin position="154"/>
        <end position="174"/>
    </location>
</feature>
<feature type="transmembrane region" description="Helical" evidence="1">
    <location>
        <begin position="226"/>
        <end position="250"/>
    </location>
</feature>
<keyword evidence="3" id="KW-1185">Reference proteome</keyword>
<keyword evidence="1" id="KW-0472">Membrane</keyword>
<feature type="transmembrane region" description="Helical" evidence="1">
    <location>
        <begin position="321"/>
        <end position="343"/>
    </location>
</feature>
<feature type="transmembrane region" description="Helical" evidence="1">
    <location>
        <begin position="21"/>
        <end position="39"/>
    </location>
</feature>
<feature type="transmembrane region" description="Helical" evidence="1">
    <location>
        <begin position="294"/>
        <end position="315"/>
    </location>
</feature>
<feature type="transmembrane region" description="Helical" evidence="1">
    <location>
        <begin position="382"/>
        <end position="398"/>
    </location>
</feature>
<feature type="transmembrane region" description="Helical" evidence="1">
    <location>
        <begin position="194"/>
        <end position="214"/>
    </location>
</feature>
<feature type="transmembrane region" description="Helical" evidence="1">
    <location>
        <begin position="93"/>
        <end position="115"/>
    </location>
</feature>
<dbReference type="RefSeq" id="WP_144360619.1">
    <property type="nucleotide sequence ID" value="NZ_VMNH01000034.1"/>
</dbReference>
<gene>
    <name evidence="2" type="ORF">FHP88_18410</name>
</gene>
<keyword evidence="1" id="KW-0812">Transmembrane</keyword>
<feature type="transmembrane region" description="Helical" evidence="1">
    <location>
        <begin position="404"/>
        <end position="424"/>
    </location>
</feature>
<keyword evidence="1" id="KW-1133">Transmembrane helix</keyword>
<feature type="transmembrane region" description="Helical" evidence="1">
    <location>
        <begin position="256"/>
        <end position="274"/>
    </location>
</feature>
<dbReference type="Proteomes" id="UP000316649">
    <property type="component" value="Unassembled WGS sequence"/>
</dbReference>
<dbReference type="AlphaFoldDB" id="A0A558E0D7"/>
<reference evidence="2 3" key="1">
    <citation type="submission" date="2019-07" db="EMBL/GenBank/DDBJ databases">
        <title>The pathways for chlorine oxyanion respiration interact through the shared metabolite chlorate.</title>
        <authorList>
            <person name="Barnum T.P."/>
            <person name="Cheng Y."/>
            <person name="Hill K.A."/>
            <person name="Lucas L.N."/>
            <person name="Carlson H.K."/>
            <person name="Coates J.D."/>
        </authorList>
    </citation>
    <scope>NUCLEOTIDE SEQUENCE [LARGE SCALE GENOMIC DNA]</scope>
    <source>
        <strain evidence="2 3">BK-1</strain>
    </source>
</reference>
<protein>
    <submittedName>
        <fullName evidence="2">Uncharacterized protein</fullName>
    </submittedName>
</protein>
<proteinExistence type="predicted"/>
<evidence type="ECO:0000313" key="2">
    <source>
        <dbReference type="EMBL" id="TVO68546.1"/>
    </source>
</evidence>